<evidence type="ECO:0000313" key="6">
    <source>
        <dbReference type="Proteomes" id="UP000316517"/>
    </source>
</evidence>
<dbReference type="InterPro" id="IPR056798">
    <property type="entry name" value="ADH_Fe_C"/>
</dbReference>
<dbReference type="SUPFAM" id="SSF56796">
    <property type="entry name" value="Dehydroquinate synthase-like"/>
    <property type="match status" value="1"/>
</dbReference>
<dbReference type="Proteomes" id="UP000316517">
    <property type="component" value="Unassembled WGS sequence"/>
</dbReference>
<protein>
    <submittedName>
        <fullName evidence="5">Iron-containing alcohol dehydrogenase</fullName>
    </submittedName>
</protein>
<dbReference type="FunFam" id="1.20.1090.10:FF:000001">
    <property type="entry name" value="Aldehyde-alcohol dehydrogenase"/>
    <property type="match status" value="1"/>
</dbReference>
<reference evidence="5 6" key="1">
    <citation type="submission" date="2019-03" db="EMBL/GenBank/DDBJ databases">
        <title>Metabolic potential of uncultured bacteria and archaea associated with petroleum seepage in deep-sea sediments.</title>
        <authorList>
            <person name="Dong X."/>
            <person name="Hubert C."/>
        </authorList>
    </citation>
    <scope>NUCLEOTIDE SEQUENCE [LARGE SCALE GENOMIC DNA]</scope>
    <source>
        <strain evidence="5">E44_bin3</strain>
    </source>
</reference>
<dbReference type="GO" id="GO:0004022">
    <property type="term" value="F:alcohol dehydrogenase (NAD+) activity"/>
    <property type="evidence" value="ECO:0007669"/>
    <property type="project" value="TreeGrafter"/>
</dbReference>
<dbReference type="Gene3D" id="1.20.1090.10">
    <property type="entry name" value="Dehydroquinate synthase-like - alpha domain"/>
    <property type="match status" value="1"/>
</dbReference>
<dbReference type="Gene3D" id="3.40.50.1970">
    <property type="match status" value="1"/>
</dbReference>
<name>A0A523TJH9_UNCAE</name>
<dbReference type="FunFam" id="3.40.50.1970:FF:000003">
    <property type="entry name" value="Alcohol dehydrogenase, iron-containing"/>
    <property type="match status" value="1"/>
</dbReference>
<proteinExistence type="inferred from homology"/>
<dbReference type="InterPro" id="IPR039697">
    <property type="entry name" value="Alcohol_dehydrogenase_Fe"/>
</dbReference>
<evidence type="ECO:0000256" key="2">
    <source>
        <dbReference type="ARBA" id="ARBA00023002"/>
    </source>
</evidence>
<evidence type="ECO:0000259" key="3">
    <source>
        <dbReference type="Pfam" id="PF00465"/>
    </source>
</evidence>
<keyword evidence="2" id="KW-0560">Oxidoreductase</keyword>
<gene>
    <name evidence="5" type="ORF">E3J68_00660</name>
</gene>
<sequence>MFIFQMPSKIMAGDTCLNRLEEEIQKLGAEKVLVVTDRNLEKAGLVKKVTDNLGQTELILFNECSPDPSTELIQRGTEVIRKRGVNLLIAIGGGSNIDAAKGMSIMAANKGPLTQYEGPEKFPNEPLPIISVPTTAGTGSEITFFAVITDLERDYKFLIWSPRIAPKVAFLDPSMVATAPRTVKIPAGMDALAHAVESYLSKMASPLTEICALKAINLVFRNLRGVLEDKPNLDCLKNMQYAATIAAMSFANAKLGIVHAMALPLSAMYHVPHGVAISILLPHGLEFNRLVRPDKFIQLAQAMKIETQGLSAKEVGKSVVEAVKKLSRDTGAPDRLREVGVKKESFEKMVQDSMKSGHVQVNPRKIEAQDIFNIYQAAY</sequence>
<comment type="caution">
    <text evidence="5">The sequence shown here is derived from an EMBL/GenBank/DDBJ whole genome shotgun (WGS) entry which is preliminary data.</text>
</comment>
<dbReference type="EMBL" id="SOJT01000036">
    <property type="protein sequence ID" value="TET30476.1"/>
    <property type="molecule type" value="Genomic_DNA"/>
</dbReference>
<organism evidence="5 6">
    <name type="scientific">Aerophobetes bacterium</name>
    <dbReference type="NCBI Taxonomy" id="2030807"/>
    <lineage>
        <taxon>Bacteria</taxon>
        <taxon>Candidatus Aerophobota</taxon>
    </lineage>
</organism>
<comment type="similarity">
    <text evidence="1">Belongs to the iron-containing alcohol dehydrogenase family.</text>
</comment>
<feature type="domain" description="Alcohol dehydrogenase iron-type/glycerol dehydrogenase GldA" evidence="3">
    <location>
        <begin position="7"/>
        <end position="173"/>
    </location>
</feature>
<dbReference type="AlphaFoldDB" id="A0A523TJH9"/>
<evidence type="ECO:0000259" key="4">
    <source>
        <dbReference type="Pfam" id="PF25137"/>
    </source>
</evidence>
<dbReference type="GO" id="GO:0046872">
    <property type="term" value="F:metal ion binding"/>
    <property type="evidence" value="ECO:0007669"/>
    <property type="project" value="InterPro"/>
</dbReference>
<dbReference type="Pfam" id="PF25137">
    <property type="entry name" value="ADH_Fe_C"/>
    <property type="match status" value="1"/>
</dbReference>
<dbReference type="Pfam" id="PF00465">
    <property type="entry name" value="Fe-ADH"/>
    <property type="match status" value="1"/>
</dbReference>
<dbReference type="CDD" id="cd08551">
    <property type="entry name" value="Fe-ADH"/>
    <property type="match status" value="1"/>
</dbReference>
<dbReference type="PANTHER" id="PTHR11496:SF102">
    <property type="entry name" value="ALCOHOL DEHYDROGENASE 4"/>
    <property type="match status" value="1"/>
</dbReference>
<evidence type="ECO:0000256" key="1">
    <source>
        <dbReference type="ARBA" id="ARBA00007358"/>
    </source>
</evidence>
<feature type="domain" description="Fe-containing alcohol dehydrogenase-like C-terminal" evidence="4">
    <location>
        <begin position="186"/>
        <end position="379"/>
    </location>
</feature>
<evidence type="ECO:0000313" key="5">
    <source>
        <dbReference type="EMBL" id="TET30476.1"/>
    </source>
</evidence>
<dbReference type="PANTHER" id="PTHR11496">
    <property type="entry name" value="ALCOHOL DEHYDROGENASE"/>
    <property type="match status" value="1"/>
</dbReference>
<accession>A0A523TJH9</accession>
<dbReference type="InterPro" id="IPR001670">
    <property type="entry name" value="ADH_Fe/GldA"/>
</dbReference>